<sequence>MYTCTPALYPKGITESLESSRRKARTTPPETSPYTLIITNTSSTVPKGGGSETKRKESNRSQFHRFTGRTARSGRAACTGRDTCNTGPEVLQLLQGAAAQHLPQQQEQPVDPVLAHDHRPRRVVLPARPAPRQHRAHPLLRSPVVHRPLVLGDERPDLQELLPQVVLDLEHPLAPPALHLPRDAVYPVREEVAHAVHGGPPRRRPRERRRDTLAAVAAVAAPASSGRRRDPAAAATGGGPAASRRDGELAGLGREGFRG</sequence>
<organism evidence="2">
    <name type="scientific">Eucalyptus grandis</name>
    <name type="common">Flooded gum</name>
    <dbReference type="NCBI Taxonomy" id="71139"/>
    <lineage>
        <taxon>Eukaryota</taxon>
        <taxon>Viridiplantae</taxon>
        <taxon>Streptophyta</taxon>
        <taxon>Embryophyta</taxon>
        <taxon>Tracheophyta</taxon>
        <taxon>Spermatophyta</taxon>
        <taxon>Magnoliopsida</taxon>
        <taxon>eudicotyledons</taxon>
        <taxon>Gunneridae</taxon>
        <taxon>Pentapetalae</taxon>
        <taxon>rosids</taxon>
        <taxon>malvids</taxon>
        <taxon>Myrtales</taxon>
        <taxon>Myrtaceae</taxon>
        <taxon>Myrtoideae</taxon>
        <taxon>Eucalypteae</taxon>
        <taxon>Eucalyptus</taxon>
    </lineage>
</organism>
<feature type="region of interest" description="Disordered" evidence="1">
    <location>
        <begin position="13"/>
        <end position="61"/>
    </location>
</feature>
<reference evidence="2" key="1">
    <citation type="submission" date="2013-07" db="EMBL/GenBank/DDBJ databases">
        <title>The genome of Eucalyptus grandis.</title>
        <authorList>
            <person name="Schmutz J."/>
            <person name="Hayes R."/>
            <person name="Myburg A."/>
            <person name="Tuskan G."/>
            <person name="Grattapaglia D."/>
            <person name="Rokhsar D.S."/>
        </authorList>
    </citation>
    <scope>NUCLEOTIDE SEQUENCE</scope>
    <source>
        <tissue evidence="2">Leaf extractions</tissue>
    </source>
</reference>
<evidence type="ECO:0000256" key="1">
    <source>
        <dbReference type="SAM" id="MobiDB-lite"/>
    </source>
</evidence>
<feature type="compositionally biased region" description="Low complexity" evidence="1">
    <location>
        <begin position="214"/>
        <end position="223"/>
    </location>
</feature>
<accession>A0A059ANB4</accession>
<dbReference type="Gramene" id="KCW55338">
    <property type="protein sequence ID" value="KCW55338"/>
    <property type="gene ID" value="EUGRSUZ_I01257"/>
</dbReference>
<gene>
    <name evidence="2" type="ORF">EUGRSUZ_I01257</name>
</gene>
<evidence type="ECO:0000313" key="2">
    <source>
        <dbReference type="EMBL" id="KCW55338.1"/>
    </source>
</evidence>
<name>A0A059ANB4_EUCGR</name>
<feature type="compositionally biased region" description="Polar residues" evidence="1">
    <location>
        <begin position="28"/>
        <end position="45"/>
    </location>
</feature>
<proteinExistence type="predicted"/>
<dbReference type="AlphaFoldDB" id="A0A059ANB4"/>
<feature type="region of interest" description="Disordered" evidence="1">
    <location>
        <begin position="193"/>
        <end position="259"/>
    </location>
</feature>
<protein>
    <submittedName>
        <fullName evidence="2">Uncharacterized protein</fullName>
    </submittedName>
</protein>
<dbReference type="InParanoid" id="A0A059ANB4"/>
<dbReference type="EMBL" id="KK198761">
    <property type="protein sequence ID" value="KCW55338.1"/>
    <property type="molecule type" value="Genomic_DNA"/>
</dbReference>